<evidence type="ECO:0000256" key="3">
    <source>
        <dbReference type="ARBA" id="ARBA00022741"/>
    </source>
</evidence>
<dbReference type="EMBL" id="NHOQ01002357">
    <property type="protein sequence ID" value="PWA17633.1"/>
    <property type="molecule type" value="Genomic_DNA"/>
</dbReference>
<dbReference type="EC" id="2.7.12.2" evidence="7"/>
<gene>
    <name evidence="10" type="ORF">CCH79_00008367</name>
</gene>
<dbReference type="Pfam" id="PF00069">
    <property type="entry name" value="Pkinase"/>
    <property type="match status" value="1"/>
</dbReference>
<evidence type="ECO:0000256" key="4">
    <source>
        <dbReference type="ARBA" id="ARBA00022777"/>
    </source>
</evidence>
<keyword evidence="4" id="KW-0418">Kinase</keyword>
<comment type="similarity">
    <text evidence="6">Belongs to the protein kinase superfamily. STE Ser/Thr protein kinase family. MAP kinase kinase subfamily.</text>
</comment>
<dbReference type="GO" id="GO:0005524">
    <property type="term" value="F:ATP binding"/>
    <property type="evidence" value="ECO:0007669"/>
    <property type="project" value="UniProtKB-KW"/>
</dbReference>
<dbReference type="InterPro" id="IPR011009">
    <property type="entry name" value="Kinase-like_dom_sf"/>
</dbReference>
<organism evidence="10 11">
    <name type="scientific">Gambusia affinis</name>
    <name type="common">Western mosquitofish</name>
    <name type="synonym">Heterandria affinis</name>
    <dbReference type="NCBI Taxonomy" id="33528"/>
    <lineage>
        <taxon>Eukaryota</taxon>
        <taxon>Metazoa</taxon>
        <taxon>Chordata</taxon>
        <taxon>Craniata</taxon>
        <taxon>Vertebrata</taxon>
        <taxon>Euteleostomi</taxon>
        <taxon>Actinopterygii</taxon>
        <taxon>Neopterygii</taxon>
        <taxon>Teleostei</taxon>
        <taxon>Neoteleostei</taxon>
        <taxon>Acanthomorphata</taxon>
        <taxon>Ovalentaria</taxon>
        <taxon>Atherinomorphae</taxon>
        <taxon>Cyprinodontiformes</taxon>
        <taxon>Poeciliidae</taxon>
        <taxon>Poeciliinae</taxon>
        <taxon>Gambusia</taxon>
    </lineage>
</organism>
<dbReference type="GO" id="GO:0004708">
    <property type="term" value="F:MAP kinase kinase activity"/>
    <property type="evidence" value="ECO:0007669"/>
    <property type="project" value="UniProtKB-EC"/>
</dbReference>
<comment type="caution">
    <text evidence="10">The sequence shown here is derived from an EMBL/GenBank/DDBJ whole genome shotgun (WGS) entry which is preliminary data.</text>
</comment>
<evidence type="ECO:0000256" key="5">
    <source>
        <dbReference type="ARBA" id="ARBA00022840"/>
    </source>
</evidence>
<evidence type="ECO:0000313" key="11">
    <source>
        <dbReference type="Proteomes" id="UP000250572"/>
    </source>
</evidence>
<keyword evidence="2" id="KW-0808">Transferase</keyword>
<keyword evidence="5" id="KW-0067">ATP-binding</keyword>
<evidence type="ECO:0000256" key="8">
    <source>
        <dbReference type="SAM" id="MobiDB-lite"/>
    </source>
</evidence>
<evidence type="ECO:0000256" key="6">
    <source>
        <dbReference type="ARBA" id="ARBA00038035"/>
    </source>
</evidence>
<dbReference type="Gene3D" id="3.30.200.20">
    <property type="entry name" value="Phosphorylase Kinase, domain 1"/>
    <property type="match status" value="1"/>
</dbReference>
<proteinExistence type="inferred from homology"/>
<dbReference type="FunFam" id="3.30.200.20:FF:000040">
    <property type="entry name" value="Dual specificity mitogen-activated protein kinase kinase"/>
    <property type="match status" value="1"/>
</dbReference>
<dbReference type="InterPro" id="IPR000719">
    <property type="entry name" value="Prot_kinase_dom"/>
</dbReference>
<feature type="compositionally biased region" description="Basic residues" evidence="8">
    <location>
        <begin position="12"/>
        <end position="24"/>
    </location>
</feature>
<evidence type="ECO:0000259" key="9">
    <source>
        <dbReference type="PROSITE" id="PS50011"/>
    </source>
</evidence>
<dbReference type="PROSITE" id="PS50011">
    <property type="entry name" value="PROTEIN_KINASE_DOM"/>
    <property type="match status" value="1"/>
</dbReference>
<keyword evidence="11" id="KW-1185">Reference proteome</keyword>
<feature type="domain" description="Protein kinase" evidence="9">
    <location>
        <begin position="67"/>
        <end position="187"/>
    </location>
</feature>
<dbReference type="AlphaFoldDB" id="A0A315V2L1"/>
<sequence>MVGCTRWAPLRQSKRPACGRKKNPGPKLPKDAFSPQPPQATAPPRDLDSRACVTIGDQNFVVEADDLEQIEELGRGAYGVVDKMKHVPSGVIMAVKRIRATVNTLEQKRLLMDLDISMRTVDCFYTVTFYGALFREGDVWICMELMDTSLDKFYKKVFQKGQTIPEDILGKITVAVCLSLQNPIPPE</sequence>
<protein>
    <recommendedName>
        <fullName evidence="7">mitogen-activated protein kinase kinase</fullName>
        <ecNumber evidence="7">2.7.12.2</ecNumber>
    </recommendedName>
</protein>
<feature type="region of interest" description="Disordered" evidence="8">
    <location>
        <begin position="1"/>
        <end position="47"/>
    </location>
</feature>
<evidence type="ECO:0000313" key="10">
    <source>
        <dbReference type="EMBL" id="PWA17633.1"/>
    </source>
</evidence>
<name>A0A315V2L1_GAMAF</name>
<dbReference type="GO" id="GO:0004674">
    <property type="term" value="F:protein serine/threonine kinase activity"/>
    <property type="evidence" value="ECO:0007669"/>
    <property type="project" value="UniProtKB-KW"/>
</dbReference>
<keyword evidence="1" id="KW-0723">Serine/threonine-protein kinase</keyword>
<evidence type="ECO:0000256" key="7">
    <source>
        <dbReference type="ARBA" id="ARBA00038999"/>
    </source>
</evidence>
<accession>A0A315V2L1</accession>
<dbReference type="PANTHER" id="PTHR48013">
    <property type="entry name" value="DUAL SPECIFICITY MITOGEN-ACTIVATED PROTEIN KINASE KINASE 5-RELATED"/>
    <property type="match status" value="1"/>
</dbReference>
<dbReference type="SUPFAM" id="SSF56112">
    <property type="entry name" value="Protein kinase-like (PK-like)"/>
    <property type="match status" value="1"/>
</dbReference>
<evidence type="ECO:0000256" key="2">
    <source>
        <dbReference type="ARBA" id="ARBA00022679"/>
    </source>
</evidence>
<dbReference type="Proteomes" id="UP000250572">
    <property type="component" value="Unassembled WGS sequence"/>
</dbReference>
<dbReference type="GO" id="GO:1902531">
    <property type="term" value="P:regulation of intracellular signal transduction"/>
    <property type="evidence" value="ECO:0007669"/>
    <property type="project" value="UniProtKB-ARBA"/>
</dbReference>
<dbReference type="PANTHER" id="PTHR48013:SF12">
    <property type="entry name" value="DUAL SPECIFICITY MITOGEN-ACTIVATED PROTEIN KINASE KINASE 6"/>
    <property type="match status" value="1"/>
</dbReference>
<keyword evidence="3" id="KW-0547">Nucleotide-binding</keyword>
<evidence type="ECO:0000256" key="1">
    <source>
        <dbReference type="ARBA" id="ARBA00022527"/>
    </source>
</evidence>
<reference evidence="10 11" key="1">
    <citation type="journal article" date="2018" name="G3 (Bethesda)">
        <title>A High-Quality Reference Genome for the Invasive Mosquitofish Gambusia affinis Using a Chicago Library.</title>
        <authorList>
            <person name="Hoffberg S.L."/>
            <person name="Troendle N.J."/>
            <person name="Glenn T.C."/>
            <person name="Mahmud O."/>
            <person name="Louha S."/>
            <person name="Chalopin D."/>
            <person name="Bennetzen J.L."/>
            <person name="Mauricio R."/>
        </authorList>
    </citation>
    <scope>NUCLEOTIDE SEQUENCE [LARGE SCALE GENOMIC DNA]</scope>
    <source>
        <strain evidence="10">NE01/NJP1002.9</strain>
        <tissue evidence="10">Muscle</tissue>
    </source>
</reference>